<accession>A0ABX7BGV1</accession>
<proteinExistence type="predicted"/>
<evidence type="ECO:0000313" key="2">
    <source>
        <dbReference type="EMBL" id="QQP93433.1"/>
    </source>
</evidence>
<protein>
    <submittedName>
        <fullName evidence="2">Flp family type IVb pilin</fullName>
    </submittedName>
</protein>
<evidence type="ECO:0000256" key="1">
    <source>
        <dbReference type="SAM" id="Phobius"/>
    </source>
</evidence>
<name>A0ABX7BGV1_9PROT</name>
<reference evidence="2" key="1">
    <citation type="submission" date="2021-02" db="EMBL/GenBank/DDBJ databases">
        <title>Skermanella TT6 skin isolate.</title>
        <authorList>
            <person name="Lee K."/>
            <person name="Ganzorig M."/>
        </authorList>
    </citation>
    <scope>NUCLEOTIDE SEQUENCE</scope>
    <source>
        <strain evidence="2">TT6</strain>
    </source>
</reference>
<gene>
    <name evidence="2" type="ORF">IGS68_32945</name>
</gene>
<keyword evidence="1" id="KW-0472">Membrane</keyword>
<dbReference type="Pfam" id="PF04964">
    <property type="entry name" value="Flp_Fap"/>
    <property type="match status" value="1"/>
</dbReference>
<geneLocation type="plasmid" evidence="2 3">
    <name>pTT6-2</name>
</geneLocation>
<sequence>MENVKLALAFVSNLPVVSRIAPALSSRRGVTALEYGLIACLIAVVIMAGVGTLGTNLNTMFDELATTIGGVATSN</sequence>
<keyword evidence="1" id="KW-0812">Transmembrane</keyword>
<keyword evidence="3" id="KW-1185">Reference proteome</keyword>
<keyword evidence="2" id="KW-0614">Plasmid</keyword>
<organism evidence="2 3">
    <name type="scientific">Skermanella cutis</name>
    <dbReference type="NCBI Taxonomy" id="2775420"/>
    <lineage>
        <taxon>Bacteria</taxon>
        <taxon>Pseudomonadati</taxon>
        <taxon>Pseudomonadota</taxon>
        <taxon>Alphaproteobacteria</taxon>
        <taxon>Rhodospirillales</taxon>
        <taxon>Azospirillaceae</taxon>
        <taxon>Skermanella</taxon>
    </lineage>
</organism>
<feature type="transmembrane region" description="Helical" evidence="1">
    <location>
        <begin position="35"/>
        <end position="54"/>
    </location>
</feature>
<dbReference type="RefSeq" id="WP_201083010.1">
    <property type="nucleotide sequence ID" value="NZ_CP067422.1"/>
</dbReference>
<dbReference type="InterPro" id="IPR007047">
    <property type="entry name" value="Flp_Fap"/>
</dbReference>
<dbReference type="Proteomes" id="UP000595197">
    <property type="component" value="Plasmid pTT6-2"/>
</dbReference>
<keyword evidence="1" id="KW-1133">Transmembrane helix</keyword>
<dbReference type="EMBL" id="CP067422">
    <property type="protein sequence ID" value="QQP93433.1"/>
    <property type="molecule type" value="Genomic_DNA"/>
</dbReference>
<evidence type="ECO:0000313" key="3">
    <source>
        <dbReference type="Proteomes" id="UP000595197"/>
    </source>
</evidence>